<sequence>MQKSGVVSPACGKFEPNFSATRPAPLKLKFDLAFLRCGFCGLDSHPVPRQI</sequence>
<proteinExistence type="predicted"/>
<organism evidence="1 2">
    <name type="scientific">Campylobacter showae CSUNSWCD</name>
    <dbReference type="NCBI Taxonomy" id="1244083"/>
    <lineage>
        <taxon>Bacteria</taxon>
        <taxon>Pseudomonadati</taxon>
        <taxon>Campylobacterota</taxon>
        <taxon>Epsilonproteobacteria</taxon>
        <taxon>Campylobacterales</taxon>
        <taxon>Campylobacteraceae</taxon>
        <taxon>Campylobacter</taxon>
    </lineage>
</organism>
<reference evidence="1 2" key="1">
    <citation type="journal article" date="2013" name="Genome Announc.">
        <title>Genome Sequence of Campylobacter showae UNSWCD, Isolated from a Patient with Crohn's Disease.</title>
        <authorList>
            <person name="Tay A.P."/>
            <person name="Kaakoush N.O."/>
            <person name="Deshpande N.P."/>
            <person name="Chen Z."/>
            <person name="Mitchell H."/>
            <person name="Wilkins M.R."/>
        </authorList>
    </citation>
    <scope>NUCLEOTIDE SEQUENCE [LARGE SCALE GENOMIC DNA]</scope>
    <source>
        <strain evidence="1 2">CSUNSWCD</strain>
    </source>
</reference>
<evidence type="ECO:0000313" key="2">
    <source>
        <dbReference type="Proteomes" id="UP000011939"/>
    </source>
</evidence>
<protein>
    <submittedName>
        <fullName evidence="1">Uncharacterized protein</fullName>
    </submittedName>
</protein>
<dbReference type="PATRIC" id="fig|1244083.3.peg.1294"/>
<accession>M5IQS6</accession>
<name>M5IQS6_9BACT</name>
<evidence type="ECO:0000313" key="1">
    <source>
        <dbReference type="EMBL" id="EKU11426.1"/>
    </source>
</evidence>
<comment type="caution">
    <text evidence="1">The sequence shown here is derived from an EMBL/GenBank/DDBJ whole genome shotgun (WGS) entry which is preliminary data.</text>
</comment>
<dbReference type="AlphaFoldDB" id="M5IQS6"/>
<dbReference type="Proteomes" id="UP000011939">
    <property type="component" value="Unassembled WGS sequence"/>
</dbReference>
<dbReference type="EMBL" id="AMZQ01000007">
    <property type="protein sequence ID" value="EKU11426.1"/>
    <property type="molecule type" value="Genomic_DNA"/>
</dbReference>
<dbReference type="STRING" id="1244083.CSUNSWCD_2052"/>
<gene>
    <name evidence="1" type="ORF">CSUNSWCD_2052</name>
</gene>